<gene>
    <name evidence="1" type="ORF">TPA0910_87220</name>
</gene>
<name>A0ABQ3UFF4_STRHY</name>
<accession>A0ABQ3UFF4</accession>
<comment type="caution">
    <text evidence="1">The sequence shown here is derived from an EMBL/GenBank/DDBJ whole genome shotgun (WGS) entry which is preliminary data.</text>
</comment>
<protein>
    <submittedName>
        <fullName evidence="1">Uncharacterized protein</fullName>
    </submittedName>
</protein>
<keyword evidence="2" id="KW-1185">Reference proteome</keyword>
<dbReference type="EMBL" id="BNEK01000007">
    <property type="protein sequence ID" value="GHJ34289.1"/>
    <property type="molecule type" value="Genomic_DNA"/>
</dbReference>
<evidence type="ECO:0000313" key="2">
    <source>
        <dbReference type="Proteomes" id="UP001054854"/>
    </source>
</evidence>
<evidence type="ECO:0000313" key="1">
    <source>
        <dbReference type="EMBL" id="GHJ34289.1"/>
    </source>
</evidence>
<proteinExistence type="predicted"/>
<sequence length="205" mass="21839">MPSLVAASVHDGELRAALNGQPVGVQHAARKGDLLSALTRTGGVMRDALLLVGIDADTAKAWRAEDPDYASVEDAVVRWVASARISKRKRRPPLTDEKLDQAAVLLEQGESVEAAARAVGASGTGLRRASTRHARLGAAMSQRGRTKARGRASGLTPSVASEVRRMWADPGMSTVTIARQLGITTMTLRKWAASLGLPDRRRSTK</sequence>
<dbReference type="Gene3D" id="1.10.10.60">
    <property type="entry name" value="Homeodomain-like"/>
    <property type="match status" value="1"/>
</dbReference>
<dbReference type="Proteomes" id="UP001054854">
    <property type="component" value="Unassembled WGS sequence"/>
</dbReference>
<dbReference type="RefSeq" id="WP_236260107.1">
    <property type="nucleotide sequence ID" value="NZ_BNEK01000007.1"/>
</dbReference>
<reference evidence="1" key="1">
    <citation type="submission" date="2024-05" db="EMBL/GenBank/DDBJ databases">
        <title>Whole genome shotgun sequence of Streptomyces hygroscopicus NBRC 113678.</title>
        <authorList>
            <person name="Komaki H."/>
            <person name="Tamura T."/>
        </authorList>
    </citation>
    <scope>NUCLEOTIDE SEQUENCE</scope>
    <source>
        <strain evidence="1">N11-34</strain>
    </source>
</reference>
<organism evidence="1 2">
    <name type="scientific">Streptomyces hygroscopicus</name>
    <dbReference type="NCBI Taxonomy" id="1912"/>
    <lineage>
        <taxon>Bacteria</taxon>
        <taxon>Bacillati</taxon>
        <taxon>Actinomycetota</taxon>
        <taxon>Actinomycetes</taxon>
        <taxon>Kitasatosporales</taxon>
        <taxon>Streptomycetaceae</taxon>
        <taxon>Streptomyces</taxon>
        <taxon>Streptomyces violaceusniger group</taxon>
    </lineage>
</organism>